<gene>
    <name evidence="1" type="ORF">SAMN05216229_105206</name>
</gene>
<sequence length="335" mass="37230">MKIVVVCQTALHFLLASVLLAGRSGEKIFVWVEESDIDEVFVEEIVAASEARIIRLRGAAKLSGKILRTLRKMLNVRGLRKERVLGGCSELIVFNDLMPETQCLINAVGLSSGKVCLGEDGVALYEIGGRVHVNVASRLAGKFLYGYWWEPKERIGEHKGIKTIYAAMPGLIRASVSEARDVHNLPAVDPGFFSSVLHKSYPEFSCIDNSVLCVLPLSSIVKPGNIIRLLEALGKQGKILIIKFHPRESEQNISEILKDIRSSSYVCAPKNIPAELLCMGRHPPSMVVGYKSSALHIIKSLMPDICLRYYEPLMEEGAIGWRDFYNKNGINEYVF</sequence>
<dbReference type="Gene3D" id="3.40.50.11110">
    <property type="entry name" value="Sialyltransferase, C-terminal GT-B Rossman nucleotide-binding domain"/>
    <property type="match status" value="1"/>
</dbReference>
<name>A0A1I5T095_9GAMM</name>
<accession>A0A1I5T095</accession>
<dbReference type="Proteomes" id="UP000243084">
    <property type="component" value="Unassembled WGS sequence"/>
</dbReference>
<dbReference type="EMBL" id="FOXM01000005">
    <property type="protein sequence ID" value="SFP76484.1"/>
    <property type="molecule type" value="Genomic_DNA"/>
</dbReference>
<keyword evidence="2" id="KW-1185">Reference proteome</keyword>
<evidence type="ECO:0000313" key="2">
    <source>
        <dbReference type="Proteomes" id="UP000243084"/>
    </source>
</evidence>
<proteinExistence type="predicted"/>
<dbReference type="AlphaFoldDB" id="A0A1I5T095"/>
<reference evidence="2" key="1">
    <citation type="submission" date="2016-10" db="EMBL/GenBank/DDBJ databases">
        <authorList>
            <person name="Varghese N."/>
            <person name="Submissions S."/>
        </authorList>
    </citation>
    <scope>NUCLEOTIDE SEQUENCE [LARGE SCALE GENOMIC DNA]</scope>
    <source>
        <strain evidence="2">JCM 18195</strain>
    </source>
</reference>
<dbReference type="RefSeq" id="WP_139231040.1">
    <property type="nucleotide sequence ID" value="NZ_FOXM01000005.1"/>
</dbReference>
<organism evidence="1 2">
    <name type="scientific">Geopseudomonas sagittaria</name>
    <dbReference type="NCBI Taxonomy" id="1135990"/>
    <lineage>
        <taxon>Bacteria</taxon>
        <taxon>Pseudomonadati</taxon>
        <taxon>Pseudomonadota</taxon>
        <taxon>Gammaproteobacteria</taxon>
        <taxon>Pseudomonadales</taxon>
        <taxon>Pseudomonadaceae</taxon>
        <taxon>Geopseudomonas</taxon>
    </lineage>
</organism>
<dbReference type="Pfam" id="PF07388">
    <property type="entry name" value="A-2_8-polyST"/>
    <property type="match status" value="1"/>
</dbReference>
<protein>
    <submittedName>
        <fullName evidence="1">Uncharacterized protein</fullName>
    </submittedName>
</protein>
<evidence type="ECO:0000313" key="1">
    <source>
        <dbReference type="EMBL" id="SFP76484.1"/>
    </source>
</evidence>
<dbReference type="InterPro" id="IPR010866">
    <property type="entry name" value="A-2_8-polyST"/>
</dbReference>